<dbReference type="OrthoDB" id="9815506at2"/>
<dbReference type="InterPro" id="IPR013751">
    <property type="entry name" value="ACP_syn_III_N"/>
</dbReference>
<evidence type="ECO:0000256" key="2">
    <source>
        <dbReference type="ARBA" id="ARBA00023315"/>
    </source>
</evidence>
<feature type="domain" description="Beta-ketoacyl-[acyl-carrier-protein] synthase III C-terminal" evidence="3">
    <location>
        <begin position="233"/>
        <end position="320"/>
    </location>
</feature>
<dbReference type="GO" id="GO:0006633">
    <property type="term" value="P:fatty acid biosynthetic process"/>
    <property type="evidence" value="ECO:0007669"/>
    <property type="project" value="InterPro"/>
</dbReference>
<organism evidence="5 6">
    <name type="scientific">Rhodanobacter lindaniclasticus</name>
    <dbReference type="NCBI Taxonomy" id="75310"/>
    <lineage>
        <taxon>Bacteria</taxon>
        <taxon>Pseudomonadati</taxon>
        <taxon>Pseudomonadota</taxon>
        <taxon>Gammaproteobacteria</taxon>
        <taxon>Lysobacterales</taxon>
        <taxon>Rhodanobacteraceae</taxon>
        <taxon>Rhodanobacter</taxon>
    </lineage>
</organism>
<keyword evidence="6" id="KW-1185">Reference proteome</keyword>
<gene>
    <name evidence="5" type="ORF">B1991_14915</name>
</gene>
<accession>A0A4S3KDV0</accession>
<sequence>MMHDVYIHDIGTALGGITERNDAATLGQSEAECQRLADKIGIHSRPIAAPDQYTSDLARAATEALLAQTVVPTESVGALLVCTQTPDHLIPGVSSRLHGQLGFPQDCFVLDINQGCSGFVVGCQVIANWLRTAGGNGILVNADTYSKLIRRGDLTTRALFGDAAAATLYSTQRKGLRLLDCRSYADGSGYDAFVARGSALRTDTGTPNGICMDGPGILNFALRKVPEAITLTLDAHGLRLTQLHAVLFHQANSFMVGQLARKLKLATEQVPQNCMNLGNTVSASIPLLLKEQMNGLRRGDLVMAVGFGVGLSWGVTLLEYVGND</sequence>
<evidence type="ECO:0000313" key="6">
    <source>
        <dbReference type="Proteomes" id="UP000306317"/>
    </source>
</evidence>
<evidence type="ECO:0000313" key="5">
    <source>
        <dbReference type="EMBL" id="THD06084.1"/>
    </source>
</evidence>
<dbReference type="EMBL" id="MWIO01000046">
    <property type="protein sequence ID" value="THD06084.1"/>
    <property type="molecule type" value="Genomic_DNA"/>
</dbReference>
<dbReference type="Pfam" id="PF08541">
    <property type="entry name" value="ACP_syn_III_C"/>
    <property type="match status" value="1"/>
</dbReference>
<dbReference type="SUPFAM" id="SSF53901">
    <property type="entry name" value="Thiolase-like"/>
    <property type="match status" value="1"/>
</dbReference>
<dbReference type="InterPro" id="IPR016039">
    <property type="entry name" value="Thiolase-like"/>
</dbReference>
<dbReference type="AlphaFoldDB" id="A0A4S3KDV0"/>
<evidence type="ECO:0000259" key="3">
    <source>
        <dbReference type="Pfam" id="PF08541"/>
    </source>
</evidence>
<dbReference type="GO" id="GO:0044550">
    <property type="term" value="P:secondary metabolite biosynthetic process"/>
    <property type="evidence" value="ECO:0007669"/>
    <property type="project" value="TreeGrafter"/>
</dbReference>
<dbReference type="Proteomes" id="UP000306317">
    <property type="component" value="Unassembled WGS sequence"/>
</dbReference>
<keyword evidence="2" id="KW-0012">Acyltransferase</keyword>
<dbReference type="InterPro" id="IPR013747">
    <property type="entry name" value="ACP_syn_III_C"/>
</dbReference>
<dbReference type="Pfam" id="PF08545">
    <property type="entry name" value="ACP_syn_III"/>
    <property type="match status" value="1"/>
</dbReference>
<dbReference type="PANTHER" id="PTHR34069">
    <property type="entry name" value="3-OXOACYL-[ACYL-CARRIER-PROTEIN] SYNTHASE 3"/>
    <property type="match status" value="1"/>
</dbReference>
<evidence type="ECO:0000259" key="4">
    <source>
        <dbReference type="Pfam" id="PF08545"/>
    </source>
</evidence>
<name>A0A4S3KDV0_9GAMM</name>
<dbReference type="PANTHER" id="PTHR34069:SF2">
    <property type="entry name" value="BETA-KETOACYL-[ACYL-CARRIER-PROTEIN] SYNTHASE III"/>
    <property type="match status" value="1"/>
</dbReference>
<proteinExistence type="predicted"/>
<dbReference type="CDD" id="cd00830">
    <property type="entry name" value="KAS_III"/>
    <property type="match status" value="1"/>
</dbReference>
<protein>
    <recommendedName>
        <fullName evidence="7">3-oxoacyl-ACP synthase</fullName>
    </recommendedName>
</protein>
<evidence type="ECO:0000256" key="1">
    <source>
        <dbReference type="ARBA" id="ARBA00022679"/>
    </source>
</evidence>
<feature type="domain" description="Beta-ketoacyl-[acyl-carrier-protein] synthase III N-terminal" evidence="4">
    <location>
        <begin position="110"/>
        <end position="187"/>
    </location>
</feature>
<dbReference type="RefSeq" id="WP_136259470.1">
    <property type="nucleotide sequence ID" value="NZ_MWIO01000046.1"/>
</dbReference>
<dbReference type="GO" id="GO:0004315">
    <property type="term" value="F:3-oxoacyl-[acyl-carrier-protein] synthase activity"/>
    <property type="evidence" value="ECO:0007669"/>
    <property type="project" value="InterPro"/>
</dbReference>
<keyword evidence="1" id="KW-0808">Transferase</keyword>
<reference evidence="5 6" key="1">
    <citation type="submission" date="2017-02" db="EMBL/GenBank/DDBJ databases">
        <title>Whole genome sequencing of Rhodanobacter lindaniclasticus DSM 17932.</title>
        <authorList>
            <person name="Kumar S."/>
            <person name="Patil P."/>
            <person name="Patil P.B."/>
        </authorList>
    </citation>
    <scope>NUCLEOTIDE SEQUENCE [LARGE SCALE GENOMIC DNA]</scope>
    <source>
        <strain evidence="5 6">DSM 17932</strain>
    </source>
</reference>
<dbReference type="Gene3D" id="3.40.47.10">
    <property type="match status" value="1"/>
</dbReference>
<evidence type="ECO:0008006" key="7">
    <source>
        <dbReference type="Google" id="ProtNLM"/>
    </source>
</evidence>
<comment type="caution">
    <text evidence="5">The sequence shown here is derived from an EMBL/GenBank/DDBJ whole genome shotgun (WGS) entry which is preliminary data.</text>
</comment>